<evidence type="ECO:0000256" key="1">
    <source>
        <dbReference type="SAM" id="MobiDB-lite"/>
    </source>
</evidence>
<dbReference type="InParanoid" id="A0A263D1D9"/>
<protein>
    <submittedName>
        <fullName evidence="3">Uncharacterized protein</fullName>
    </submittedName>
</protein>
<gene>
    <name evidence="3" type="ORF">CFN78_20070</name>
</gene>
<accession>A0A263D1D9</accession>
<keyword evidence="4" id="KW-1185">Reference proteome</keyword>
<feature type="region of interest" description="Disordered" evidence="1">
    <location>
        <begin position="68"/>
        <end position="135"/>
    </location>
</feature>
<feature type="transmembrane region" description="Helical" evidence="2">
    <location>
        <begin position="41"/>
        <end position="63"/>
    </location>
</feature>
<dbReference type="OrthoDB" id="3698019at2"/>
<evidence type="ECO:0000256" key="2">
    <source>
        <dbReference type="SAM" id="Phobius"/>
    </source>
</evidence>
<keyword evidence="2" id="KW-0472">Membrane</keyword>
<keyword evidence="2" id="KW-1133">Transmembrane helix</keyword>
<evidence type="ECO:0000313" key="4">
    <source>
        <dbReference type="Proteomes" id="UP000242444"/>
    </source>
</evidence>
<sequence>MNDRELETMFRGAAGEPPTPTFDASDVAAASRRATVRKRNAVTMACTCAVVVVAGLGVTGVVLENSGGTGDTSTAAQENAPVPDASGSVLAVPGQPGQVPARPPNADTPQNFPASPKQGGEDSGENGPRAGTSGCDKVDRELATALAGELPVTVEAQPTPGRFCPEGSRSAGLPVQAQDASGVLTASVYEAGSALPPRISGAVSDQRPTASGKVVVVFSVPGQGSAAAPFGGEVARIAAALAARY</sequence>
<keyword evidence="2" id="KW-0812">Transmembrane</keyword>
<dbReference type="AlphaFoldDB" id="A0A263D1D9"/>
<dbReference type="Proteomes" id="UP000242444">
    <property type="component" value="Unassembled WGS sequence"/>
</dbReference>
<reference evidence="3 4" key="1">
    <citation type="submission" date="2017-07" db="EMBL/GenBank/DDBJ databases">
        <title>Amycolatopsis antarcticus sp. nov., isolated from the surface of an Antarcticus brown macroalga.</title>
        <authorList>
            <person name="Wang J."/>
            <person name="Leiva S."/>
            <person name="Huang J."/>
            <person name="Huang Y."/>
        </authorList>
    </citation>
    <scope>NUCLEOTIDE SEQUENCE [LARGE SCALE GENOMIC DNA]</scope>
    <source>
        <strain evidence="3 4">AU-G6</strain>
    </source>
</reference>
<proteinExistence type="predicted"/>
<dbReference type="RefSeq" id="WP_094864395.1">
    <property type="nucleotide sequence ID" value="NZ_NKYE01000013.1"/>
</dbReference>
<feature type="region of interest" description="Disordered" evidence="1">
    <location>
        <begin position="1"/>
        <end position="24"/>
    </location>
</feature>
<name>A0A263D1D9_9PSEU</name>
<dbReference type="EMBL" id="NKYE01000013">
    <property type="protein sequence ID" value="OZM71447.1"/>
    <property type="molecule type" value="Genomic_DNA"/>
</dbReference>
<organism evidence="3 4">
    <name type="scientific">Amycolatopsis antarctica</name>
    <dbReference type="NCBI Taxonomy" id="1854586"/>
    <lineage>
        <taxon>Bacteria</taxon>
        <taxon>Bacillati</taxon>
        <taxon>Actinomycetota</taxon>
        <taxon>Actinomycetes</taxon>
        <taxon>Pseudonocardiales</taxon>
        <taxon>Pseudonocardiaceae</taxon>
        <taxon>Amycolatopsis</taxon>
    </lineage>
</organism>
<comment type="caution">
    <text evidence="3">The sequence shown here is derived from an EMBL/GenBank/DDBJ whole genome shotgun (WGS) entry which is preliminary data.</text>
</comment>
<evidence type="ECO:0000313" key="3">
    <source>
        <dbReference type="EMBL" id="OZM71447.1"/>
    </source>
</evidence>